<dbReference type="InterPro" id="IPR003954">
    <property type="entry name" value="RRM_euk-type"/>
</dbReference>
<dbReference type="STRING" id="1676925.ENSPKIP00000015338"/>
<keyword evidence="2 3" id="KW-0694">RNA-binding</keyword>
<evidence type="ECO:0000259" key="4">
    <source>
        <dbReference type="PROSITE" id="PS50102"/>
    </source>
</evidence>
<dbReference type="InterPro" id="IPR012677">
    <property type="entry name" value="Nucleotide-bd_a/b_plait_sf"/>
</dbReference>
<dbReference type="AlphaFoldDB" id="A0A3B3RAD5"/>
<dbReference type="SUPFAM" id="SSF54928">
    <property type="entry name" value="RNA-binding domain, RBD"/>
    <property type="match status" value="1"/>
</dbReference>
<evidence type="ECO:0000256" key="2">
    <source>
        <dbReference type="ARBA" id="ARBA00022884"/>
    </source>
</evidence>
<dbReference type="InterPro" id="IPR035979">
    <property type="entry name" value="RBD_domain_sf"/>
</dbReference>
<dbReference type="Ensembl" id="ENSPKIT00000041187.1">
    <property type="protein sequence ID" value="ENSPKIP00000016691.1"/>
    <property type="gene ID" value="ENSPKIG00000002905.1"/>
</dbReference>
<proteinExistence type="predicted"/>
<evidence type="ECO:0000313" key="6">
    <source>
        <dbReference type="Proteomes" id="UP000261540"/>
    </source>
</evidence>
<evidence type="ECO:0000256" key="3">
    <source>
        <dbReference type="PROSITE-ProRule" id="PRU00176"/>
    </source>
</evidence>
<dbReference type="Gene3D" id="3.30.70.330">
    <property type="match status" value="1"/>
</dbReference>
<accession>A0A3B3RAD5</accession>
<dbReference type="FunFam" id="3.30.70.330:FF:000154">
    <property type="entry name" value="Polyadenylate-binding protein"/>
    <property type="match status" value="1"/>
</dbReference>
<evidence type="ECO:0000256" key="1">
    <source>
        <dbReference type="ARBA" id="ARBA00022737"/>
    </source>
</evidence>
<evidence type="ECO:0000313" key="5">
    <source>
        <dbReference type="Ensembl" id="ENSPKIP00000015338.1"/>
    </source>
</evidence>
<dbReference type="Pfam" id="PF00076">
    <property type="entry name" value="RRM_1"/>
    <property type="match status" value="1"/>
</dbReference>
<dbReference type="SMART" id="SM00360">
    <property type="entry name" value="RRM"/>
    <property type="match status" value="1"/>
</dbReference>
<sequence length="146" mass="16659">MNGMLLNDRKVFVGHFKSHEEHEAEFGEGDKEFTNVYIRNFGEDMDDEKLLEIFGKFGPVLSIRVMTDESGKSTGFGYVSYERHEDAQKAVDEMNGKEMNGKQVFVGRAQKKSECQMELKRKCKEQKQMMGNVDFTPLSDLACTPA</sequence>
<keyword evidence="6" id="KW-1185">Reference proteome</keyword>
<name>A0A3B3RAD5_9TELE</name>
<dbReference type="InterPro" id="IPR000504">
    <property type="entry name" value="RRM_dom"/>
</dbReference>
<protein>
    <recommendedName>
        <fullName evidence="4">RRM domain-containing protein</fullName>
    </recommendedName>
</protein>
<dbReference type="Proteomes" id="UP000261540">
    <property type="component" value="Unplaced"/>
</dbReference>
<dbReference type="PROSITE" id="PS50102">
    <property type="entry name" value="RRM"/>
    <property type="match status" value="1"/>
</dbReference>
<keyword evidence="1" id="KW-0677">Repeat</keyword>
<feature type="domain" description="RRM" evidence="4">
    <location>
        <begin position="34"/>
        <end position="111"/>
    </location>
</feature>
<dbReference type="GO" id="GO:0003723">
    <property type="term" value="F:RNA binding"/>
    <property type="evidence" value="ECO:0007669"/>
    <property type="project" value="UniProtKB-UniRule"/>
</dbReference>
<dbReference type="PANTHER" id="PTHR24012">
    <property type="entry name" value="RNA BINDING PROTEIN"/>
    <property type="match status" value="1"/>
</dbReference>
<dbReference type="CDD" id="cd12380">
    <property type="entry name" value="RRM3_I_PABPs"/>
    <property type="match status" value="1"/>
</dbReference>
<organism evidence="5 6">
    <name type="scientific">Paramormyrops kingsleyae</name>
    <dbReference type="NCBI Taxonomy" id="1676925"/>
    <lineage>
        <taxon>Eukaryota</taxon>
        <taxon>Metazoa</taxon>
        <taxon>Chordata</taxon>
        <taxon>Craniata</taxon>
        <taxon>Vertebrata</taxon>
        <taxon>Euteleostomi</taxon>
        <taxon>Actinopterygii</taxon>
        <taxon>Neopterygii</taxon>
        <taxon>Teleostei</taxon>
        <taxon>Osteoglossocephala</taxon>
        <taxon>Osteoglossomorpha</taxon>
        <taxon>Osteoglossiformes</taxon>
        <taxon>Mormyridae</taxon>
        <taxon>Paramormyrops</taxon>
    </lineage>
</organism>
<dbReference type="GeneTree" id="ENSGT00940000153773"/>
<reference evidence="5" key="1">
    <citation type="submission" date="2025-05" db="UniProtKB">
        <authorList>
            <consortium name="Ensembl"/>
        </authorList>
    </citation>
    <scope>IDENTIFICATION</scope>
</reference>
<dbReference type="Ensembl" id="ENSPKIT00000039800.1">
    <property type="protein sequence ID" value="ENSPKIP00000015338.1"/>
    <property type="gene ID" value="ENSPKIG00000002089.1"/>
</dbReference>
<dbReference type="SMART" id="SM00361">
    <property type="entry name" value="RRM_1"/>
    <property type="match status" value="1"/>
</dbReference>